<organism evidence="2 3">
    <name type="scientific">Actinomadura miaoliensis</name>
    <dbReference type="NCBI Taxonomy" id="430685"/>
    <lineage>
        <taxon>Bacteria</taxon>
        <taxon>Bacillati</taxon>
        <taxon>Actinomycetota</taxon>
        <taxon>Actinomycetes</taxon>
        <taxon>Streptosporangiales</taxon>
        <taxon>Thermomonosporaceae</taxon>
        <taxon>Actinomadura</taxon>
    </lineage>
</organism>
<gene>
    <name evidence="2" type="ORF">GCM10022214_51530</name>
</gene>
<evidence type="ECO:0000256" key="1">
    <source>
        <dbReference type="SAM" id="MobiDB-lite"/>
    </source>
</evidence>
<evidence type="ECO:0000313" key="3">
    <source>
        <dbReference type="Proteomes" id="UP001500683"/>
    </source>
</evidence>
<comment type="caution">
    <text evidence="2">The sequence shown here is derived from an EMBL/GenBank/DDBJ whole genome shotgun (WGS) entry which is preliminary data.</text>
</comment>
<dbReference type="RefSeq" id="WP_344952450.1">
    <property type="nucleotide sequence ID" value="NZ_BAAAZG010000038.1"/>
</dbReference>
<keyword evidence="3" id="KW-1185">Reference proteome</keyword>
<accession>A0ABP7WB65</accession>
<name>A0ABP7WB65_9ACTN</name>
<dbReference type="Proteomes" id="UP001500683">
    <property type="component" value="Unassembled WGS sequence"/>
</dbReference>
<reference evidence="3" key="1">
    <citation type="journal article" date="2019" name="Int. J. Syst. Evol. Microbiol.">
        <title>The Global Catalogue of Microorganisms (GCM) 10K type strain sequencing project: providing services to taxonomists for standard genome sequencing and annotation.</title>
        <authorList>
            <consortium name="The Broad Institute Genomics Platform"/>
            <consortium name="The Broad Institute Genome Sequencing Center for Infectious Disease"/>
            <person name="Wu L."/>
            <person name="Ma J."/>
        </authorList>
    </citation>
    <scope>NUCLEOTIDE SEQUENCE [LARGE SCALE GENOMIC DNA]</scope>
    <source>
        <strain evidence="3">JCM 16702</strain>
    </source>
</reference>
<feature type="region of interest" description="Disordered" evidence="1">
    <location>
        <begin position="217"/>
        <end position="242"/>
    </location>
</feature>
<sequence length="242" mass="27265">MPYTIVCRHHSDDSVSRAQQSWDHWEDAADYLCRRVERMASRMPSSSGVVLMLRAASEAARLGYFVLEPVVTWAVLEIDRPGQPIEEIMDRARDEIARAEANDPDQDLVHLNEVFDRLYTEISAVHRQPEISVMANDPGQEPHELMAKWRIGGTYYGFQITHDFPEHDIAEDLGVRTTEIEIFRPRDGIQSMTLVLRSPLAAEQVLRRYLPPVLLPPTIGSPNEHAPASDAPGDAETSGEGR</sequence>
<evidence type="ECO:0000313" key="2">
    <source>
        <dbReference type="EMBL" id="GAA4085217.1"/>
    </source>
</evidence>
<proteinExistence type="predicted"/>
<dbReference type="EMBL" id="BAAAZG010000038">
    <property type="protein sequence ID" value="GAA4085217.1"/>
    <property type="molecule type" value="Genomic_DNA"/>
</dbReference>
<protein>
    <submittedName>
        <fullName evidence="2">Uncharacterized protein</fullName>
    </submittedName>
</protein>